<keyword evidence="2" id="KW-0548">Nucleotidyltransferase</keyword>
<dbReference type="InterPro" id="IPR000477">
    <property type="entry name" value="RT_dom"/>
</dbReference>
<dbReference type="PROSITE" id="PS00141">
    <property type="entry name" value="ASP_PROTEASE"/>
    <property type="match status" value="1"/>
</dbReference>
<reference evidence="10" key="2">
    <citation type="submission" date="2018-03" db="EMBL/GenBank/DDBJ databases">
        <title>The Triticum urartu genome reveals the dynamic nature of wheat genome evolution.</title>
        <authorList>
            <person name="Ling H."/>
            <person name="Ma B."/>
            <person name="Shi X."/>
            <person name="Liu H."/>
            <person name="Dong L."/>
            <person name="Sun H."/>
            <person name="Cao Y."/>
            <person name="Gao Q."/>
            <person name="Zheng S."/>
            <person name="Li Y."/>
            <person name="Yu Y."/>
            <person name="Du H."/>
            <person name="Qi M."/>
            <person name="Li Y."/>
            <person name="Yu H."/>
            <person name="Cui Y."/>
            <person name="Wang N."/>
            <person name="Chen C."/>
            <person name="Wu H."/>
            <person name="Zhao Y."/>
            <person name="Zhang J."/>
            <person name="Li Y."/>
            <person name="Zhou W."/>
            <person name="Zhang B."/>
            <person name="Hu W."/>
            <person name="Eijk M."/>
            <person name="Tang J."/>
            <person name="Witsenboer H."/>
            <person name="Zhao S."/>
            <person name="Li Z."/>
            <person name="Zhang A."/>
            <person name="Wang D."/>
            <person name="Liang C."/>
        </authorList>
    </citation>
    <scope>NUCLEOTIDE SEQUENCE [LARGE SCALE GENOMIC DNA]</scope>
    <source>
        <strain evidence="10">cv. G1812</strain>
    </source>
</reference>
<sequence length="541" mass="60339">MLEFCALDNMDSDDSDMDLMVLSAEAQQVQGGTNAIRLECQLGGHAVVLLVDSGSSHSFISARLAAHIAGQQLLPAQQTVRIAGGGTLPCTHIIPACAWSAAGHEFKCDFKVLPLQHHDGIVGMDWLSSLGTMQVNWLEKWLAFDHHGRSVFLQGCPPETFSCTVVELHLVQPENVKEDLVALPAQFQELLDQYTTVFEPPTGLPPRRSCDHRIPLMEGARPVNIRPYWYSPELKSEIEKQVQEMLQTGVIIPSSSPFASPIIMVKKKDGSWRLCVDYRHLNLLTLKSKYPLPVIDELFDELTGASWFSKLDLRAGYHQIRLAPGEEYKTAFHTHNGHYKFTVLAFGLTGGPCTFQSVMNDDLAPVLREPNKCAVVFFDDILVFSITLEDHLHHLKQVLDLLQEHQWKIKGSKCAFAQCSISYLGYVVSEEGVATDPAKIEVVVKWPVPANLKELRGFLGLSGYYRKFVRHYGMISQPLTHLLRKNIPFVWSSEAQSAFDQLKRALTTAPVLSLPNFQKQFVIETDACDTGVGAVLLQDGH</sequence>
<keyword evidence="1" id="KW-0808">Transferase</keyword>
<keyword evidence="8" id="KW-0511">Multifunctional enzyme</keyword>
<evidence type="ECO:0000256" key="1">
    <source>
        <dbReference type="ARBA" id="ARBA00022679"/>
    </source>
</evidence>
<evidence type="ECO:0000256" key="7">
    <source>
        <dbReference type="ARBA" id="ARBA00022908"/>
    </source>
</evidence>
<evidence type="ECO:0000259" key="9">
    <source>
        <dbReference type="PROSITE" id="PS50878"/>
    </source>
</evidence>
<keyword evidence="3" id="KW-0540">Nuclease</keyword>
<keyword evidence="4" id="KW-0255">Endonuclease</keyword>
<dbReference type="SUPFAM" id="SSF50630">
    <property type="entry name" value="Acid proteases"/>
    <property type="match status" value="1"/>
</dbReference>
<dbReference type="Pfam" id="PF00078">
    <property type="entry name" value="RVT_1"/>
    <property type="match status" value="1"/>
</dbReference>
<keyword evidence="4" id="KW-0378">Hydrolase</keyword>
<dbReference type="GO" id="GO:0006508">
    <property type="term" value="P:proteolysis"/>
    <property type="evidence" value="ECO:0007669"/>
    <property type="project" value="InterPro"/>
</dbReference>
<dbReference type="AlphaFoldDB" id="A0A8R7Q4A5"/>
<accession>A0A8R7Q4A5</accession>
<dbReference type="Gene3D" id="2.40.70.10">
    <property type="entry name" value="Acid Proteases"/>
    <property type="match status" value="1"/>
</dbReference>
<feature type="domain" description="Reverse transcriptase" evidence="9">
    <location>
        <begin position="246"/>
        <end position="428"/>
    </location>
</feature>
<proteinExistence type="predicted"/>
<dbReference type="PANTHER" id="PTHR37984:SF5">
    <property type="entry name" value="PROTEIN NYNRIN-LIKE"/>
    <property type="match status" value="1"/>
</dbReference>
<dbReference type="GO" id="GO:0004519">
    <property type="term" value="F:endonuclease activity"/>
    <property type="evidence" value="ECO:0007669"/>
    <property type="project" value="UniProtKB-KW"/>
</dbReference>
<dbReference type="EnsemblPlants" id="TuG1812G0400001511.01.T01">
    <property type="protein sequence ID" value="TuG1812G0400001511.01.T01.cds312198"/>
    <property type="gene ID" value="TuG1812G0400001511.01"/>
</dbReference>
<keyword evidence="11" id="KW-1185">Reference proteome</keyword>
<keyword evidence="6" id="KW-0694">RNA-binding</keyword>
<evidence type="ECO:0000313" key="10">
    <source>
        <dbReference type="EnsemblPlants" id="TuG1812G0400001511.01.T01.cds312198"/>
    </source>
</evidence>
<keyword evidence="5" id="KW-0460">Magnesium</keyword>
<dbReference type="Gene3D" id="3.10.10.10">
    <property type="entry name" value="HIV Type 1 Reverse Transcriptase, subunit A, domain 1"/>
    <property type="match status" value="1"/>
</dbReference>
<evidence type="ECO:0000256" key="6">
    <source>
        <dbReference type="ARBA" id="ARBA00022884"/>
    </source>
</evidence>
<evidence type="ECO:0000256" key="3">
    <source>
        <dbReference type="ARBA" id="ARBA00022722"/>
    </source>
</evidence>
<dbReference type="InterPro" id="IPR021109">
    <property type="entry name" value="Peptidase_aspartic_dom_sf"/>
</dbReference>
<dbReference type="Gramene" id="TuG1812G0400001511.01.T01">
    <property type="protein sequence ID" value="TuG1812G0400001511.01.T01.cds312198"/>
    <property type="gene ID" value="TuG1812G0400001511.01"/>
</dbReference>
<dbReference type="InterPro" id="IPR041577">
    <property type="entry name" value="RT_RNaseH_2"/>
</dbReference>
<evidence type="ECO:0000313" key="11">
    <source>
        <dbReference type="Proteomes" id="UP000015106"/>
    </source>
</evidence>
<dbReference type="Gene3D" id="3.30.70.270">
    <property type="match status" value="2"/>
</dbReference>
<name>A0A8R7Q4A5_TRIUA</name>
<dbReference type="InterPro" id="IPR043502">
    <property type="entry name" value="DNA/RNA_pol_sf"/>
</dbReference>
<dbReference type="Pfam" id="PF17919">
    <property type="entry name" value="RT_RNaseH_2"/>
    <property type="match status" value="1"/>
</dbReference>
<dbReference type="PROSITE" id="PS50878">
    <property type="entry name" value="RT_POL"/>
    <property type="match status" value="1"/>
</dbReference>
<dbReference type="PANTHER" id="PTHR37984">
    <property type="entry name" value="PROTEIN CBG26694"/>
    <property type="match status" value="1"/>
</dbReference>
<evidence type="ECO:0000256" key="8">
    <source>
        <dbReference type="ARBA" id="ARBA00023268"/>
    </source>
</evidence>
<dbReference type="InterPro" id="IPR001969">
    <property type="entry name" value="Aspartic_peptidase_AS"/>
</dbReference>
<protein>
    <recommendedName>
        <fullName evidence="9">Reverse transcriptase domain-containing protein</fullName>
    </recommendedName>
</protein>
<dbReference type="GO" id="GO:0004190">
    <property type="term" value="F:aspartic-type endopeptidase activity"/>
    <property type="evidence" value="ECO:0007669"/>
    <property type="project" value="InterPro"/>
</dbReference>
<dbReference type="InterPro" id="IPR050951">
    <property type="entry name" value="Retrovirus_Pol_polyprotein"/>
</dbReference>
<dbReference type="Pfam" id="PF08284">
    <property type="entry name" value="RVP_2"/>
    <property type="match status" value="1"/>
</dbReference>
<dbReference type="GO" id="GO:0016779">
    <property type="term" value="F:nucleotidyltransferase activity"/>
    <property type="evidence" value="ECO:0007669"/>
    <property type="project" value="UniProtKB-KW"/>
</dbReference>
<dbReference type="GO" id="GO:0015074">
    <property type="term" value="P:DNA integration"/>
    <property type="evidence" value="ECO:0007669"/>
    <property type="project" value="UniProtKB-KW"/>
</dbReference>
<evidence type="ECO:0000256" key="5">
    <source>
        <dbReference type="ARBA" id="ARBA00022842"/>
    </source>
</evidence>
<dbReference type="CDD" id="cd01647">
    <property type="entry name" value="RT_LTR"/>
    <property type="match status" value="1"/>
</dbReference>
<organism evidence="10 11">
    <name type="scientific">Triticum urartu</name>
    <name type="common">Red wild einkorn</name>
    <name type="synonym">Crithodium urartu</name>
    <dbReference type="NCBI Taxonomy" id="4572"/>
    <lineage>
        <taxon>Eukaryota</taxon>
        <taxon>Viridiplantae</taxon>
        <taxon>Streptophyta</taxon>
        <taxon>Embryophyta</taxon>
        <taxon>Tracheophyta</taxon>
        <taxon>Spermatophyta</taxon>
        <taxon>Magnoliopsida</taxon>
        <taxon>Liliopsida</taxon>
        <taxon>Poales</taxon>
        <taxon>Poaceae</taxon>
        <taxon>BOP clade</taxon>
        <taxon>Pooideae</taxon>
        <taxon>Triticodae</taxon>
        <taxon>Triticeae</taxon>
        <taxon>Triticinae</taxon>
        <taxon>Triticum</taxon>
    </lineage>
</organism>
<dbReference type="InterPro" id="IPR043128">
    <property type="entry name" value="Rev_trsase/Diguanyl_cyclase"/>
</dbReference>
<reference evidence="11" key="1">
    <citation type="journal article" date="2013" name="Nature">
        <title>Draft genome of the wheat A-genome progenitor Triticum urartu.</title>
        <authorList>
            <person name="Ling H.Q."/>
            <person name="Zhao S."/>
            <person name="Liu D."/>
            <person name="Wang J."/>
            <person name="Sun H."/>
            <person name="Zhang C."/>
            <person name="Fan H."/>
            <person name="Li D."/>
            <person name="Dong L."/>
            <person name="Tao Y."/>
            <person name="Gao C."/>
            <person name="Wu H."/>
            <person name="Li Y."/>
            <person name="Cui Y."/>
            <person name="Guo X."/>
            <person name="Zheng S."/>
            <person name="Wang B."/>
            <person name="Yu K."/>
            <person name="Liang Q."/>
            <person name="Yang W."/>
            <person name="Lou X."/>
            <person name="Chen J."/>
            <person name="Feng M."/>
            <person name="Jian J."/>
            <person name="Zhang X."/>
            <person name="Luo G."/>
            <person name="Jiang Y."/>
            <person name="Liu J."/>
            <person name="Wang Z."/>
            <person name="Sha Y."/>
            <person name="Zhang B."/>
            <person name="Wu H."/>
            <person name="Tang D."/>
            <person name="Shen Q."/>
            <person name="Xue P."/>
            <person name="Zou S."/>
            <person name="Wang X."/>
            <person name="Liu X."/>
            <person name="Wang F."/>
            <person name="Yang Y."/>
            <person name="An X."/>
            <person name="Dong Z."/>
            <person name="Zhang K."/>
            <person name="Zhang X."/>
            <person name="Luo M.C."/>
            <person name="Dvorak J."/>
            <person name="Tong Y."/>
            <person name="Wang J."/>
            <person name="Yang H."/>
            <person name="Li Z."/>
            <person name="Wang D."/>
            <person name="Zhang A."/>
            <person name="Wang J."/>
        </authorList>
    </citation>
    <scope>NUCLEOTIDE SEQUENCE</scope>
    <source>
        <strain evidence="11">cv. G1812</strain>
    </source>
</reference>
<evidence type="ECO:0000256" key="4">
    <source>
        <dbReference type="ARBA" id="ARBA00022759"/>
    </source>
</evidence>
<dbReference type="GO" id="GO:0003723">
    <property type="term" value="F:RNA binding"/>
    <property type="evidence" value="ECO:0007669"/>
    <property type="project" value="UniProtKB-KW"/>
</dbReference>
<dbReference type="FunFam" id="3.30.70.270:FF:000020">
    <property type="entry name" value="Transposon Tf2-6 polyprotein-like Protein"/>
    <property type="match status" value="1"/>
</dbReference>
<reference evidence="10" key="3">
    <citation type="submission" date="2022-06" db="UniProtKB">
        <authorList>
            <consortium name="EnsemblPlants"/>
        </authorList>
    </citation>
    <scope>IDENTIFICATION</scope>
</reference>
<evidence type="ECO:0000256" key="2">
    <source>
        <dbReference type="ARBA" id="ARBA00022695"/>
    </source>
</evidence>
<keyword evidence="7" id="KW-0229">DNA integration</keyword>
<dbReference type="CDD" id="cd00303">
    <property type="entry name" value="retropepsin_like"/>
    <property type="match status" value="1"/>
</dbReference>
<dbReference type="Proteomes" id="UP000015106">
    <property type="component" value="Chromosome 4"/>
</dbReference>
<dbReference type="SUPFAM" id="SSF56672">
    <property type="entry name" value="DNA/RNA polymerases"/>
    <property type="match status" value="1"/>
</dbReference>